<reference evidence="1 2" key="1">
    <citation type="submission" date="2013-02" db="EMBL/GenBank/DDBJ databases">
        <authorList>
            <person name="Harkins D.M."/>
            <person name="Durkin A.S."/>
            <person name="Brinkac L.M."/>
            <person name="Haft D.H."/>
            <person name="Selengut J.D."/>
            <person name="Sanka R."/>
            <person name="DePew J."/>
            <person name="Purushe J."/>
            <person name="Tulsiani S.M."/>
            <person name="Graham G.C."/>
            <person name="Burns M.-A."/>
            <person name="Dohnt M.F."/>
            <person name="Smythe L.D."/>
            <person name="McKay D.B."/>
            <person name="Craig S.B."/>
            <person name="Vinetz J.M."/>
            <person name="Sutton G.G."/>
            <person name="Nierman W.C."/>
            <person name="Fouts D.E."/>
        </authorList>
    </citation>
    <scope>NUCLEOTIDE SEQUENCE [LARGE SCALE GENOMIC DNA]</scope>
    <source>
        <strain evidence="1 2">LT2186</strain>
    </source>
</reference>
<protein>
    <submittedName>
        <fullName evidence="1">Uncharacterized protein</fullName>
    </submittedName>
</protein>
<dbReference type="AlphaFoldDB" id="M3IA97"/>
<dbReference type="BioCyc" id="LINT1001599:G11K9-5266-MONOMER"/>
<comment type="caution">
    <text evidence="1">The sequence shown here is derived from an EMBL/GenBank/DDBJ whole genome shotgun (WGS) entry which is preliminary data.</text>
</comment>
<evidence type="ECO:0000313" key="1">
    <source>
        <dbReference type="EMBL" id="EMG12306.1"/>
    </source>
</evidence>
<accession>M3IA97</accession>
<evidence type="ECO:0000313" key="2">
    <source>
        <dbReference type="Proteomes" id="UP000011776"/>
    </source>
</evidence>
<dbReference type="Proteomes" id="UP000011776">
    <property type="component" value="Unassembled WGS sequence"/>
</dbReference>
<name>M3IA97_LEPIR</name>
<dbReference type="EMBL" id="AFME02000106">
    <property type="protein sequence ID" value="EMG12306.1"/>
    <property type="molecule type" value="Genomic_DNA"/>
</dbReference>
<sequence>MNSISTFRLHQSHFQNLVIINKNQRIGFMEGSDRIKDGF</sequence>
<proteinExistence type="predicted"/>
<organism evidence="1 2">
    <name type="scientific">Leptospira interrogans serovar Grippotyphosa str. LT2186</name>
    <dbReference type="NCBI Taxonomy" id="1001599"/>
    <lineage>
        <taxon>Bacteria</taxon>
        <taxon>Pseudomonadati</taxon>
        <taxon>Spirochaetota</taxon>
        <taxon>Spirochaetia</taxon>
        <taxon>Leptospirales</taxon>
        <taxon>Leptospiraceae</taxon>
        <taxon>Leptospira</taxon>
    </lineage>
</organism>
<gene>
    <name evidence="1" type="ORF">LEP1GSC151_0034</name>
</gene>